<proteinExistence type="predicted"/>
<organism evidence="3 4">
    <name type="scientific">Anaerosporomusa subterranea</name>
    <dbReference type="NCBI Taxonomy" id="1794912"/>
    <lineage>
        <taxon>Bacteria</taxon>
        <taxon>Bacillati</taxon>
        <taxon>Bacillota</taxon>
        <taxon>Negativicutes</taxon>
        <taxon>Acetonemataceae</taxon>
        <taxon>Anaerosporomusa</taxon>
    </lineage>
</organism>
<dbReference type="RefSeq" id="WP_066241805.1">
    <property type="nucleotide sequence ID" value="NZ_LSGP01000017.1"/>
</dbReference>
<keyword evidence="1" id="KW-0732">Signal</keyword>
<evidence type="ECO:0000256" key="1">
    <source>
        <dbReference type="SAM" id="SignalP"/>
    </source>
</evidence>
<dbReference type="OrthoDB" id="5845122at2"/>
<evidence type="ECO:0000313" key="4">
    <source>
        <dbReference type="Proteomes" id="UP000076268"/>
    </source>
</evidence>
<dbReference type="PANTHER" id="PTHR43308:SF1">
    <property type="entry name" value="OUTER MEMBRANE PROTEIN ALPHA"/>
    <property type="match status" value="1"/>
</dbReference>
<dbReference type="PANTHER" id="PTHR43308">
    <property type="entry name" value="OUTER MEMBRANE PROTEIN ALPHA-RELATED"/>
    <property type="match status" value="1"/>
</dbReference>
<sequence>MKKTLIVTLALVFVLGLAGTAFANPYSDVPAGHWAYKAVNDLTKVGVVEGYQGKYRGNDNMTRYEMAAITARAMAKADKADAASKATIDKLAVEFSKELNDLGVRVAKLEKNQSSFNWKGDYRMRWIDADAADGDTSTQHRLRLSATAKVNDDVTAYVRIMAFDHKNLGQYQTAEGKDMEIVDINANWKGLLGSDSMTFGRFSHKMGQLGYYLDSTGKIDGFKGTWSLGDKTKLNVGFADFGIINAPAVGPSGADSFEIGWAEVSHNFSDKLKVSALYVKPASYDYKVIGGGFTYAFDKDWALAADFQQEKADGVNLDDTHARLSYKGAKASEVGSWGAFFEYAKFEGIQLETGASTNIGANTKQMTVSYSTTLAKNVVFDSYYSFDRKDAIGGADKADKTYTRAQVNFLF</sequence>
<protein>
    <recommendedName>
        <fullName evidence="2">SLH domain-containing protein</fullName>
    </recommendedName>
</protein>
<name>A0A154BRF6_ANASB</name>
<evidence type="ECO:0000259" key="2">
    <source>
        <dbReference type="PROSITE" id="PS51272"/>
    </source>
</evidence>
<feature type="signal peptide" evidence="1">
    <location>
        <begin position="1"/>
        <end position="23"/>
    </location>
</feature>
<dbReference type="EMBL" id="LSGP01000017">
    <property type="protein sequence ID" value="KYZ76400.1"/>
    <property type="molecule type" value="Genomic_DNA"/>
</dbReference>
<dbReference type="PROSITE" id="PS51272">
    <property type="entry name" value="SLH"/>
    <property type="match status" value="1"/>
</dbReference>
<reference evidence="3 4" key="1">
    <citation type="submission" date="2016-02" db="EMBL/GenBank/DDBJ databases">
        <title>Anaerosporomusa subterraneum gen. nov., sp. nov., a spore-forming obligate anaerobe isolated from saprolite.</title>
        <authorList>
            <person name="Choi J.K."/>
            <person name="Shah M."/>
            <person name="Yee N."/>
        </authorList>
    </citation>
    <scope>NUCLEOTIDE SEQUENCE [LARGE SCALE GENOMIC DNA]</scope>
    <source>
        <strain evidence="3 4">RU4</strain>
    </source>
</reference>
<dbReference type="Pfam" id="PF00395">
    <property type="entry name" value="SLH"/>
    <property type="match status" value="1"/>
</dbReference>
<feature type="domain" description="SLH" evidence="2">
    <location>
        <begin position="22"/>
        <end position="84"/>
    </location>
</feature>
<gene>
    <name evidence="3" type="ORF">AXX12_08170</name>
</gene>
<dbReference type="AlphaFoldDB" id="A0A154BRF6"/>
<accession>A0A154BRF6</accession>
<dbReference type="SUPFAM" id="SSF56935">
    <property type="entry name" value="Porins"/>
    <property type="match status" value="1"/>
</dbReference>
<dbReference type="Proteomes" id="UP000076268">
    <property type="component" value="Unassembled WGS sequence"/>
</dbReference>
<evidence type="ECO:0000313" key="3">
    <source>
        <dbReference type="EMBL" id="KYZ76400.1"/>
    </source>
</evidence>
<dbReference type="STRING" id="1794912.AXX12_08170"/>
<keyword evidence="4" id="KW-1185">Reference proteome</keyword>
<dbReference type="InterPro" id="IPR001119">
    <property type="entry name" value="SLH_dom"/>
</dbReference>
<feature type="chain" id="PRO_5007594918" description="SLH domain-containing protein" evidence="1">
    <location>
        <begin position="24"/>
        <end position="411"/>
    </location>
</feature>
<dbReference type="InterPro" id="IPR051465">
    <property type="entry name" value="Cell_Envelope_Struct_Comp"/>
</dbReference>
<comment type="caution">
    <text evidence="3">The sequence shown here is derived from an EMBL/GenBank/DDBJ whole genome shotgun (WGS) entry which is preliminary data.</text>
</comment>